<keyword evidence="5" id="KW-0808">Transferase</keyword>
<evidence type="ECO:0000313" key="16">
    <source>
        <dbReference type="EMBL" id="TPX47161.1"/>
    </source>
</evidence>
<feature type="domain" description="UBC core" evidence="15">
    <location>
        <begin position="282"/>
        <end position="431"/>
    </location>
</feature>
<keyword evidence="6" id="KW-0053">Apoptosis</keyword>
<evidence type="ECO:0000256" key="5">
    <source>
        <dbReference type="ARBA" id="ARBA00022679"/>
    </source>
</evidence>
<name>A0A507DLV5_9FUNG</name>
<dbReference type="InterPro" id="IPR000608">
    <property type="entry name" value="UBC"/>
</dbReference>
<dbReference type="Pfam" id="PF00179">
    <property type="entry name" value="UQ_con"/>
    <property type="match status" value="2"/>
</dbReference>
<accession>A0A507DLV5</accession>
<evidence type="ECO:0000313" key="17">
    <source>
        <dbReference type="EMBL" id="TPX52644.1"/>
    </source>
</evidence>
<dbReference type="GO" id="GO:0004869">
    <property type="term" value="F:cysteine-type endopeptidase inhibitor activity"/>
    <property type="evidence" value="ECO:0007669"/>
    <property type="project" value="TreeGrafter"/>
</dbReference>
<protein>
    <recommendedName>
        <fullName evidence="11">Ubiquitin-conjugating enzyme E2 Z</fullName>
        <ecNumber evidence="3">2.3.2.23</ecNumber>
    </recommendedName>
    <alternativeName>
        <fullName evidence="12">E2 ubiquitin-conjugating enzyme Z</fullName>
    </alternativeName>
    <alternativeName>
        <fullName evidence="14">Ubiquitin carrier protein Z</fullName>
    </alternativeName>
    <alternativeName>
        <fullName evidence="13">Ubiquitin-protein ligase Z</fullName>
    </alternativeName>
</protein>
<sequence length="433" mass="49619">MSSRTILRLQRELLDIGRSPENQLFVAYNDDNVKHIHALITGPLETPYSLGMFDFSIICGDDYPTGPPKVTAMTTSNGKVRFNPNIYATGKICLSLLGTWRGEAGEQWSSAHGILSVLISIQSLMSDKPYTNEPGFENPSPADQKYIDEYNKKIMHETLRVSVCDRLETYLGWKSNDVRVDNTSIARHYCTCRERSPFEDLCKRMFLLYYDNYISIVDDESAKVKDGNLFTRMRFEGGSNSMEGTFAYGSIRKRLESIYKGLLDEIESWKRDSIAHIKADTTTASNIRSQYDQIRNSKDHNGNISIELHEKNPFTWDITVFGLPATAHDGALYKAEMVFADSFPEVHPRVRFLSEVFHPNISRDGFPYYRTTRDDDIRSHLTAVAKLFTQDPDPQPAARLNMKAAQMYYGSKEEKRDYNRRVRRLAQKSVDDE</sequence>
<dbReference type="GO" id="GO:0006915">
    <property type="term" value="P:apoptotic process"/>
    <property type="evidence" value="ECO:0007669"/>
    <property type="project" value="UniProtKB-KW"/>
</dbReference>
<dbReference type="EMBL" id="QEAM01000084">
    <property type="protein sequence ID" value="TPX47161.1"/>
    <property type="molecule type" value="Genomic_DNA"/>
</dbReference>
<dbReference type="Gene3D" id="3.10.110.10">
    <property type="entry name" value="Ubiquitin Conjugating Enzyme"/>
    <property type="match status" value="2"/>
</dbReference>
<dbReference type="PANTHER" id="PTHR46116:SF26">
    <property type="entry name" value="UBIQUITIN-CONJUGATING ENZYME E2 Z"/>
    <property type="match status" value="1"/>
</dbReference>
<comment type="subcellular location">
    <subcellularLocation>
        <location evidence="2">Cytoplasm</location>
    </subcellularLocation>
    <subcellularLocation>
        <location evidence="1">Nucleus</location>
    </subcellularLocation>
</comment>
<dbReference type="VEuPathDB" id="FungiDB:SeMB42_g01263"/>
<evidence type="ECO:0000256" key="3">
    <source>
        <dbReference type="ARBA" id="ARBA00012486"/>
    </source>
</evidence>
<keyword evidence="9" id="KW-0067">ATP-binding</keyword>
<dbReference type="GO" id="GO:0005634">
    <property type="term" value="C:nucleus"/>
    <property type="evidence" value="ECO:0007669"/>
    <property type="project" value="UniProtKB-SubCell"/>
</dbReference>
<dbReference type="GO" id="GO:0061631">
    <property type="term" value="F:ubiquitin conjugating enzyme activity"/>
    <property type="evidence" value="ECO:0007669"/>
    <property type="project" value="UniProtKB-EC"/>
</dbReference>
<evidence type="ECO:0000256" key="14">
    <source>
        <dbReference type="ARBA" id="ARBA00042401"/>
    </source>
</evidence>
<evidence type="ECO:0000256" key="8">
    <source>
        <dbReference type="ARBA" id="ARBA00022786"/>
    </source>
</evidence>
<keyword evidence="4" id="KW-0963">Cytoplasm</keyword>
<dbReference type="EC" id="2.3.2.23" evidence="3"/>
<evidence type="ECO:0000256" key="13">
    <source>
        <dbReference type="ARBA" id="ARBA00042316"/>
    </source>
</evidence>
<evidence type="ECO:0000256" key="4">
    <source>
        <dbReference type="ARBA" id="ARBA00022490"/>
    </source>
</evidence>
<evidence type="ECO:0000256" key="7">
    <source>
        <dbReference type="ARBA" id="ARBA00022741"/>
    </source>
</evidence>
<comment type="caution">
    <text evidence="17">The sequence shown here is derived from an EMBL/GenBank/DDBJ whole genome shotgun (WGS) entry which is preliminary data.</text>
</comment>
<proteinExistence type="predicted"/>
<dbReference type="AlphaFoldDB" id="A0A507DLV5"/>
<dbReference type="STRING" id="286115.A0A507DLV5"/>
<dbReference type="GO" id="GO:0043066">
    <property type="term" value="P:negative regulation of apoptotic process"/>
    <property type="evidence" value="ECO:0007669"/>
    <property type="project" value="TreeGrafter"/>
</dbReference>
<evidence type="ECO:0000256" key="11">
    <source>
        <dbReference type="ARBA" id="ARBA00039894"/>
    </source>
</evidence>
<dbReference type="Proteomes" id="UP000317494">
    <property type="component" value="Unassembled WGS sequence"/>
</dbReference>
<dbReference type="EMBL" id="QEAN01000031">
    <property type="protein sequence ID" value="TPX52644.1"/>
    <property type="molecule type" value="Genomic_DNA"/>
</dbReference>
<dbReference type="OrthoDB" id="1926878at2759"/>
<dbReference type="CDD" id="cd23809">
    <property type="entry name" value="UBCc_UBE2Z"/>
    <property type="match status" value="1"/>
</dbReference>
<evidence type="ECO:0000256" key="9">
    <source>
        <dbReference type="ARBA" id="ARBA00022840"/>
    </source>
</evidence>
<dbReference type="InterPro" id="IPR016135">
    <property type="entry name" value="UBQ-conjugating_enzyme/RWD"/>
</dbReference>
<evidence type="ECO:0000259" key="15">
    <source>
        <dbReference type="PROSITE" id="PS50127"/>
    </source>
</evidence>
<gene>
    <name evidence="16" type="ORF">SeLEV6574_g02809</name>
    <name evidence="17" type="ORF">SeMB42_g01263</name>
</gene>
<dbReference type="PANTHER" id="PTHR46116">
    <property type="entry name" value="(E3-INDEPENDENT) E2 UBIQUITIN-CONJUGATING ENZYME"/>
    <property type="match status" value="1"/>
</dbReference>
<evidence type="ECO:0000313" key="19">
    <source>
        <dbReference type="Proteomes" id="UP000320475"/>
    </source>
</evidence>
<dbReference type="GO" id="GO:0005524">
    <property type="term" value="F:ATP binding"/>
    <property type="evidence" value="ECO:0007669"/>
    <property type="project" value="UniProtKB-KW"/>
</dbReference>
<evidence type="ECO:0000256" key="10">
    <source>
        <dbReference type="ARBA" id="ARBA00023242"/>
    </source>
</evidence>
<evidence type="ECO:0000256" key="1">
    <source>
        <dbReference type="ARBA" id="ARBA00004123"/>
    </source>
</evidence>
<evidence type="ECO:0000256" key="12">
    <source>
        <dbReference type="ARBA" id="ARBA00041798"/>
    </source>
</evidence>
<keyword evidence="18" id="KW-1185">Reference proteome</keyword>
<evidence type="ECO:0000256" key="6">
    <source>
        <dbReference type="ARBA" id="ARBA00022703"/>
    </source>
</evidence>
<keyword evidence="7" id="KW-0547">Nucleotide-binding</keyword>
<evidence type="ECO:0000313" key="18">
    <source>
        <dbReference type="Proteomes" id="UP000317494"/>
    </source>
</evidence>
<keyword evidence="10" id="KW-0539">Nucleus</keyword>
<dbReference type="PROSITE" id="PS50127">
    <property type="entry name" value="UBC_2"/>
    <property type="match status" value="2"/>
</dbReference>
<feature type="domain" description="UBC core" evidence="15">
    <location>
        <begin position="4"/>
        <end position="163"/>
    </location>
</feature>
<dbReference type="Proteomes" id="UP000320475">
    <property type="component" value="Unassembled WGS sequence"/>
</dbReference>
<dbReference type="SUPFAM" id="SSF54495">
    <property type="entry name" value="UBC-like"/>
    <property type="match status" value="2"/>
</dbReference>
<organism evidence="17 18">
    <name type="scientific">Synchytrium endobioticum</name>
    <dbReference type="NCBI Taxonomy" id="286115"/>
    <lineage>
        <taxon>Eukaryota</taxon>
        <taxon>Fungi</taxon>
        <taxon>Fungi incertae sedis</taxon>
        <taxon>Chytridiomycota</taxon>
        <taxon>Chytridiomycota incertae sedis</taxon>
        <taxon>Chytridiomycetes</taxon>
        <taxon>Synchytriales</taxon>
        <taxon>Synchytriaceae</taxon>
        <taxon>Synchytrium</taxon>
    </lineage>
</organism>
<evidence type="ECO:0000256" key="2">
    <source>
        <dbReference type="ARBA" id="ARBA00004496"/>
    </source>
</evidence>
<dbReference type="SMART" id="SM00212">
    <property type="entry name" value="UBCc"/>
    <property type="match status" value="2"/>
</dbReference>
<dbReference type="GO" id="GO:0005737">
    <property type="term" value="C:cytoplasm"/>
    <property type="evidence" value="ECO:0007669"/>
    <property type="project" value="UniProtKB-SubCell"/>
</dbReference>
<keyword evidence="8" id="KW-0833">Ubl conjugation pathway</keyword>
<reference evidence="18 19" key="1">
    <citation type="journal article" date="2019" name="Sci. Rep.">
        <title>Comparative genomics of chytrid fungi reveal insights into the obligate biotrophic and pathogenic lifestyle of Synchytrium endobioticum.</title>
        <authorList>
            <person name="van de Vossenberg B.T.L.H."/>
            <person name="Warris S."/>
            <person name="Nguyen H.D.T."/>
            <person name="van Gent-Pelzer M.P.E."/>
            <person name="Joly D.L."/>
            <person name="van de Geest H.C."/>
            <person name="Bonants P.J.M."/>
            <person name="Smith D.S."/>
            <person name="Levesque C.A."/>
            <person name="van der Lee T.A.J."/>
        </authorList>
    </citation>
    <scope>NUCLEOTIDE SEQUENCE [LARGE SCALE GENOMIC DNA]</scope>
    <source>
        <strain evidence="16 19">LEV6574</strain>
        <strain evidence="17 18">MB42</strain>
    </source>
</reference>